<dbReference type="GO" id="GO:0016491">
    <property type="term" value="F:oxidoreductase activity"/>
    <property type="evidence" value="ECO:0007669"/>
    <property type="project" value="TreeGrafter"/>
</dbReference>
<dbReference type="SUPFAM" id="SSF52218">
    <property type="entry name" value="Flavoproteins"/>
    <property type="match status" value="1"/>
</dbReference>
<dbReference type="InterPro" id="IPR001094">
    <property type="entry name" value="Flavdoxin-like"/>
</dbReference>
<dbReference type="GO" id="GO:0005829">
    <property type="term" value="C:cytosol"/>
    <property type="evidence" value="ECO:0007669"/>
    <property type="project" value="TreeGrafter"/>
</dbReference>
<evidence type="ECO:0000256" key="1">
    <source>
        <dbReference type="ARBA" id="ARBA00001917"/>
    </source>
</evidence>
<dbReference type="RefSeq" id="WP_173502578.1">
    <property type="nucleotide sequence ID" value="NZ_JABSOD010000027.1"/>
</dbReference>
<evidence type="ECO:0000256" key="2">
    <source>
        <dbReference type="ARBA" id="ARBA00022630"/>
    </source>
</evidence>
<dbReference type="PANTHER" id="PTHR19384:SF128">
    <property type="entry name" value="NADPH OXIDOREDUCTASE A"/>
    <property type="match status" value="1"/>
</dbReference>
<dbReference type="AlphaFoldDB" id="A0A7Y5EML4"/>
<protein>
    <submittedName>
        <fullName evidence="6">FMN-binding protein MioC</fullName>
    </submittedName>
</protein>
<organism evidence="6 7">
    <name type="scientific">Rheinheimera lutimaris</name>
    <dbReference type="NCBI Taxonomy" id="2740584"/>
    <lineage>
        <taxon>Bacteria</taxon>
        <taxon>Pseudomonadati</taxon>
        <taxon>Pseudomonadota</taxon>
        <taxon>Gammaproteobacteria</taxon>
        <taxon>Chromatiales</taxon>
        <taxon>Chromatiaceae</taxon>
        <taxon>Rheinheimera</taxon>
    </lineage>
</organism>
<evidence type="ECO:0000313" key="7">
    <source>
        <dbReference type="Proteomes" id="UP000523161"/>
    </source>
</evidence>
<feature type="domain" description="Flavodoxin-like" evidence="5">
    <location>
        <begin position="2"/>
        <end position="141"/>
    </location>
</feature>
<sequence>MIDILVGSQMGAAEYVAEQVAETLVQAGYEATLHLKPELDHLNPSGVWLVITSTYGAGDLPDNIQPFADQLAQDRRDLTTLSYAVITLGDSAYDTFCEAGRKLAALLSAKGAVSLISPLEIDAQQAALPEDTAVAWLPKLIKVLA</sequence>
<evidence type="ECO:0000256" key="3">
    <source>
        <dbReference type="ARBA" id="ARBA00022643"/>
    </source>
</evidence>
<keyword evidence="4" id="KW-0813">Transport</keyword>
<evidence type="ECO:0000313" key="6">
    <source>
        <dbReference type="EMBL" id="NRQ44353.1"/>
    </source>
</evidence>
<dbReference type="InterPro" id="IPR008254">
    <property type="entry name" value="Flavodoxin/NO_synth"/>
</dbReference>
<dbReference type="GO" id="GO:0050660">
    <property type="term" value="F:flavin adenine dinucleotide binding"/>
    <property type="evidence" value="ECO:0007669"/>
    <property type="project" value="TreeGrafter"/>
</dbReference>
<dbReference type="Pfam" id="PF00258">
    <property type="entry name" value="Flavodoxin_1"/>
    <property type="match status" value="1"/>
</dbReference>
<name>A0A7Y5EML4_9GAMM</name>
<keyword evidence="3" id="KW-0288">FMN</keyword>
<dbReference type="Gene3D" id="3.40.50.360">
    <property type="match status" value="1"/>
</dbReference>
<evidence type="ECO:0000259" key="5">
    <source>
        <dbReference type="PROSITE" id="PS50902"/>
    </source>
</evidence>
<accession>A0A7Y5EML4</accession>
<dbReference type="GO" id="GO:0010181">
    <property type="term" value="F:FMN binding"/>
    <property type="evidence" value="ECO:0007669"/>
    <property type="project" value="InterPro"/>
</dbReference>
<dbReference type="PROSITE" id="PS50902">
    <property type="entry name" value="FLAVODOXIN_LIKE"/>
    <property type="match status" value="1"/>
</dbReference>
<evidence type="ECO:0000256" key="4">
    <source>
        <dbReference type="ARBA" id="ARBA00022982"/>
    </source>
</evidence>
<dbReference type="PRINTS" id="PR00369">
    <property type="entry name" value="FLAVODOXIN"/>
</dbReference>
<keyword evidence="2" id="KW-0285">Flavoprotein</keyword>
<dbReference type="InterPro" id="IPR029039">
    <property type="entry name" value="Flavoprotein-like_sf"/>
</dbReference>
<dbReference type="EMBL" id="JABSOD010000027">
    <property type="protein sequence ID" value="NRQ44353.1"/>
    <property type="molecule type" value="Genomic_DNA"/>
</dbReference>
<reference evidence="6 7" key="1">
    <citation type="submission" date="2020-06" db="EMBL/GenBank/DDBJ databases">
        <title>Rheinheimera sp. nov., a marine bacterium isolated from coastal.</title>
        <authorList>
            <person name="Yu Q."/>
            <person name="Qi Y."/>
            <person name="Pu J."/>
        </authorList>
    </citation>
    <scope>NUCLEOTIDE SEQUENCE [LARGE SCALE GENOMIC DNA]</scope>
    <source>
        <strain evidence="6 7">YQF-2</strain>
    </source>
</reference>
<comment type="caution">
    <text evidence="6">The sequence shown here is derived from an EMBL/GenBank/DDBJ whole genome shotgun (WGS) entry which is preliminary data.</text>
</comment>
<dbReference type="PANTHER" id="PTHR19384">
    <property type="entry name" value="NITRIC OXIDE SYNTHASE-RELATED"/>
    <property type="match status" value="1"/>
</dbReference>
<dbReference type="Proteomes" id="UP000523161">
    <property type="component" value="Unassembled WGS sequence"/>
</dbReference>
<gene>
    <name evidence="6" type="primary">mioC</name>
    <name evidence="6" type="ORF">HRH59_17590</name>
</gene>
<comment type="cofactor">
    <cofactor evidence="1">
        <name>FMN</name>
        <dbReference type="ChEBI" id="CHEBI:58210"/>
    </cofactor>
</comment>
<keyword evidence="7" id="KW-1185">Reference proteome</keyword>
<dbReference type="NCBIfam" id="NF006531">
    <property type="entry name" value="PRK09004.1"/>
    <property type="match status" value="1"/>
</dbReference>
<proteinExistence type="predicted"/>
<keyword evidence="4" id="KW-0249">Electron transport</keyword>